<dbReference type="InterPro" id="IPR051448">
    <property type="entry name" value="CdaR-like_regulators"/>
</dbReference>
<sequence>MPRSLDEWLRGFVVDSARSDVTDHFIDVVVTGISDSVPLVSDDAVLREEVISSIRGHWLYFLDTLSTDRQQFSMPRQATTLVRTIAHRGMEVTVLLKIYRAAYKGVFSYLTEVSNALERDDPSPHDVLAFLWTRGERWLDESIDQLIEVFYAERAAITDVARRRQRAIIDAVIAGETIDATVASNTLRYPLTQWHTAAIAWMDDPDVSDTSTLIAVASSLASDLGTSSVLTAPVGARDVWFWLATATPPDVDVVRSVIKPLQDNGIHLVTGIPAPGLAGFRGGHLQAQAVQQLVLPAADIPAVVVYSDVELLCLTDGSRDLRRAMIAREIGPLCTDDKSMTPIRETLLAYLATRNVEETASTLFVHKNTVRYRLGKAEELLGHPLSERATEVDLALRYVALFGVEALR</sequence>
<protein>
    <recommendedName>
        <fullName evidence="7">PucR family transcriptional regulator</fullName>
    </recommendedName>
</protein>
<organism evidence="5 6">
    <name type="scientific">Gordonia asplenii</name>
    <dbReference type="NCBI Taxonomy" id="2725283"/>
    <lineage>
        <taxon>Bacteria</taxon>
        <taxon>Bacillati</taxon>
        <taxon>Actinomycetota</taxon>
        <taxon>Actinomycetes</taxon>
        <taxon>Mycobacteriales</taxon>
        <taxon>Gordoniaceae</taxon>
        <taxon>Gordonia</taxon>
    </lineage>
</organism>
<evidence type="ECO:0000259" key="2">
    <source>
        <dbReference type="Pfam" id="PF13556"/>
    </source>
</evidence>
<name>A0A848KTU0_9ACTN</name>
<dbReference type="Gene3D" id="1.10.10.2840">
    <property type="entry name" value="PucR C-terminal helix-turn-helix domain"/>
    <property type="match status" value="1"/>
</dbReference>
<evidence type="ECO:0000313" key="5">
    <source>
        <dbReference type="EMBL" id="NMO01599.1"/>
    </source>
</evidence>
<comment type="similarity">
    <text evidence="1">Belongs to the CdaR family.</text>
</comment>
<dbReference type="RefSeq" id="WP_170194092.1">
    <property type="nucleotide sequence ID" value="NZ_JABBNB010000008.1"/>
</dbReference>
<gene>
    <name evidence="5" type="ORF">HH308_10280</name>
</gene>
<dbReference type="InterPro" id="IPR042070">
    <property type="entry name" value="PucR_C-HTH_sf"/>
</dbReference>
<evidence type="ECO:0000259" key="3">
    <source>
        <dbReference type="Pfam" id="PF14361"/>
    </source>
</evidence>
<evidence type="ECO:0000313" key="6">
    <source>
        <dbReference type="Proteomes" id="UP000550729"/>
    </source>
</evidence>
<dbReference type="Pfam" id="PF14361">
    <property type="entry name" value="RsbRD_N"/>
    <property type="match status" value="1"/>
</dbReference>
<dbReference type="InterPro" id="IPR025736">
    <property type="entry name" value="PucR_C-HTH_dom"/>
</dbReference>
<feature type="domain" description="CdaR GGDEF-like" evidence="4">
    <location>
        <begin position="181"/>
        <end position="292"/>
    </location>
</feature>
<proteinExistence type="inferred from homology"/>
<dbReference type="Pfam" id="PF13556">
    <property type="entry name" value="HTH_30"/>
    <property type="match status" value="1"/>
</dbReference>
<dbReference type="InterPro" id="IPR041522">
    <property type="entry name" value="CdaR_GGDEF"/>
</dbReference>
<comment type="caution">
    <text evidence="5">The sequence shown here is derived from an EMBL/GenBank/DDBJ whole genome shotgun (WGS) entry which is preliminary data.</text>
</comment>
<reference evidence="5 6" key="1">
    <citation type="submission" date="2020-04" db="EMBL/GenBank/DDBJ databases">
        <title>Gordonia sp. nov. TBRC 11910.</title>
        <authorList>
            <person name="Suriyachadkun C."/>
        </authorList>
    </citation>
    <scope>NUCLEOTIDE SEQUENCE [LARGE SCALE GENOMIC DNA]</scope>
    <source>
        <strain evidence="5 6">TBRC 11910</strain>
    </source>
</reference>
<keyword evidence="6" id="KW-1185">Reference proteome</keyword>
<evidence type="ECO:0000259" key="4">
    <source>
        <dbReference type="Pfam" id="PF17853"/>
    </source>
</evidence>
<evidence type="ECO:0000256" key="1">
    <source>
        <dbReference type="ARBA" id="ARBA00006754"/>
    </source>
</evidence>
<accession>A0A848KTU0</accession>
<dbReference type="PANTHER" id="PTHR33744">
    <property type="entry name" value="CARBOHYDRATE DIACID REGULATOR"/>
    <property type="match status" value="1"/>
</dbReference>
<feature type="domain" description="PucR C-terminal helix-turn-helix" evidence="2">
    <location>
        <begin position="344"/>
        <end position="397"/>
    </location>
</feature>
<dbReference type="Pfam" id="PF17853">
    <property type="entry name" value="GGDEF_2"/>
    <property type="match status" value="1"/>
</dbReference>
<dbReference type="AlphaFoldDB" id="A0A848KTU0"/>
<evidence type="ECO:0008006" key="7">
    <source>
        <dbReference type="Google" id="ProtNLM"/>
    </source>
</evidence>
<dbReference type="Proteomes" id="UP000550729">
    <property type="component" value="Unassembled WGS sequence"/>
</dbReference>
<dbReference type="EMBL" id="JABBNB010000008">
    <property type="protein sequence ID" value="NMO01599.1"/>
    <property type="molecule type" value="Genomic_DNA"/>
</dbReference>
<feature type="domain" description="RsbT co-antagonist protein RsbRD N-terminal" evidence="3">
    <location>
        <begin position="26"/>
        <end position="164"/>
    </location>
</feature>
<dbReference type="InterPro" id="IPR025751">
    <property type="entry name" value="RsbRD_N_dom"/>
</dbReference>
<dbReference type="PANTHER" id="PTHR33744:SF1">
    <property type="entry name" value="DNA-BINDING TRANSCRIPTIONAL ACTIVATOR ADER"/>
    <property type="match status" value="1"/>
</dbReference>